<evidence type="ECO:0008006" key="2">
    <source>
        <dbReference type="Google" id="ProtNLM"/>
    </source>
</evidence>
<sequence length="79" mass="8743">MSEVACIELSSVPVPLRALAASRVDDVSGDRLVAFTGCPVIGREAENGEIEFSFPRGVDLRESLIDWMLYWGIPFRVMV</sequence>
<name>A0A6B2MQ82_9BURK</name>
<dbReference type="AlphaFoldDB" id="A0A6B2MQ82"/>
<gene>
    <name evidence="1" type="ORF">GFJ35_34185</name>
</gene>
<accession>A0A6B2MQ82</accession>
<dbReference type="EMBL" id="JAAEAM010000063">
    <property type="protein sequence ID" value="NDV77062.1"/>
    <property type="molecule type" value="Genomic_DNA"/>
</dbReference>
<organism evidence="1">
    <name type="scientific">Burkholderia cenocepacia</name>
    <dbReference type="NCBI Taxonomy" id="95486"/>
    <lineage>
        <taxon>Bacteria</taxon>
        <taxon>Pseudomonadati</taxon>
        <taxon>Pseudomonadota</taxon>
        <taxon>Betaproteobacteria</taxon>
        <taxon>Burkholderiales</taxon>
        <taxon>Burkholderiaceae</taxon>
        <taxon>Burkholderia</taxon>
        <taxon>Burkholderia cepacia complex</taxon>
    </lineage>
</organism>
<protein>
    <recommendedName>
        <fullName evidence="2">Gp65</fullName>
    </recommendedName>
</protein>
<reference evidence="1" key="1">
    <citation type="submission" date="2019-11" db="EMBL/GenBank/DDBJ databases">
        <title>Burkholderia cenocepacia CF.</title>
        <authorList>
            <person name="Vianna E.F."/>
            <person name="Marques E.A."/>
            <person name="Albano R.M."/>
            <person name="Leao R.S."/>
        </authorList>
    </citation>
    <scope>NUCLEOTIDE SEQUENCE</scope>
    <source>
        <strain evidence="1">MS-2140</strain>
    </source>
</reference>
<proteinExistence type="predicted"/>
<evidence type="ECO:0000313" key="1">
    <source>
        <dbReference type="EMBL" id="NDV77062.1"/>
    </source>
</evidence>
<comment type="caution">
    <text evidence="1">The sequence shown here is derived from an EMBL/GenBank/DDBJ whole genome shotgun (WGS) entry which is preliminary data.</text>
</comment>
<dbReference type="RefSeq" id="WP_163126140.1">
    <property type="nucleotide sequence ID" value="NZ_JAAEAM010000063.1"/>
</dbReference>